<evidence type="ECO:0000259" key="1">
    <source>
        <dbReference type="Pfam" id="PF20038"/>
    </source>
</evidence>
<protein>
    <recommendedName>
        <fullName evidence="1">Helix-turn-helix domain-containing protein</fullName>
    </recommendedName>
</protein>
<name>A0A1D8GCT3_9FIRM</name>
<sequence length="128" mass="14428">MGKRSKIAEIIIKKGDKLTIRNINGRSISGEVTNINEEAAEAMLFEAYGDSNFKVHHIELTVQASLPSPNNISEVLTFSEAAEIWNIDPSTLRHRVTGEELQEGLDYRKSGKVWLITRKAMERLYGLK</sequence>
<gene>
    <name evidence="2" type="ORF">Gferi_03475</name>
</gene>
<evidence type="ECO:0000313" key="3">
    <source>
        <dbReference type="Proteomes" id="UP000095743"/>
    </source>
</evidence>
<dbReference type="OrthoDB" id="1710385at2"/>
<feature type="domain" description="Helix-turn-helix" evidence="1">
    <location>
        <begin position="72"/>
        <end position="126"/>
    </location>
</feature>
<dbReference type="AlphaFoldDB" id="A0A1D8GCT3"/>
<dbReference type="RefSeq" id="WP_035270256.1">
    <property type="nucleotide sequence ID" value="NZ_CP017269.1"/>
</dbReference>
<keyword evidence="3" id="KW-1185">Reference proteome</keyword>
<accession>A0A1D8GCT3</accession>
<dbReference type="Proteomes" id="UP000095743">
    <property type="component" value="Chromosome"/>
</dbReference>
<dbReference type="EMBL" id="CP017269">
    <property type="protein sequence ID" value="AOT68719.1"/>
    <property type="molecule type" value="Genomic_DNA"/>
</dbReference>
<proteinExistence type="predicted"/>
<dbReference type="KEGG" id="gfe:Gferi_03475"/>
<dbReference type="InterPro" id="IPR045403">
    <property type="entry name" value="HTH_59_Firmicutes_type"/>
</dbReference>
<organism evidence="2 3">
    <name type="scientific">Geosporobacter ferrireducens</name>
    <dbReference type="NCBI Taxonomy" id="1424294"/>
    <lineage>
        <taxon>Bacteria</taxon>
        <taxon>Bacillati</taxon>
        <taxon>Bacillota</taxon>
        <taxon>Clostridia</taxon>
        <taxon>Peptostreptococcales</taxon>
        <taxon>Thermotaleaceae</taxon>
        <taxon>Geosporobacter</taxon>
    </lineage>
</organism>
<dbReference type="Pfam" id="PF20038">
    <property type="entry name" value="HTH_59"/>
    <property type="match status" value="1"/>
</dbReference>
<reference evidence="2 3" key="1">
    <citation type="submission" date="2016-09" db="EMBL/GenBank/DDBJ databases">
        <title>Genomic analysis reveals versatility of anaerobic energy metabolism of Geosporobacter ferrireducens IRF9 of phylum Firmicutes.</title>
        <authorList>
            <person name="Kim S.-J."/>
        </authorList>
    </citation>
    <scope>NUCLEOTIDE SEQUENCE [LARGE SCALE GENOMIC DNA]</scope>
    <source>
        <strain evidence="2 3">IRF9</strain>
    </source>
</reference>
<evidence type="ECO:0000313" key="2">
    <source>
        <dbReference type="EMBL" id="AOT68719.1"/>
    </source>
</evidence>